<reference evidence="1" key="2">
    <citation type="journal article" date="2015" name="Fish Shellfish Immunol.">
        <title>Early steps in the European eel (Anguilla anguilla)-Vibrio vulnificus interaction in the gills: Role of the RtxA13 toxin.</title>
        <authorList>
            <person name="Callol A."/>
            <person name="Pajuelo D."/>
            <person name="Ebbesson L."/>
            <person name="Teles M."/>
            <person name="MacKenzie S."/>
            <person name="Amaro C."/>
        </authorList>
    </citation>
    <scope>NUCLEOTIDE SEQUENCE</scope>
</reference>
<dbReference type="EMBL" id="GBXM01072002">
    <property type="protein sequence ID" value="JAH36575.1"/>
    <property type="molecule type" value="Transcribed_RNA"/>
</dbReference>
<dbReference type="AlphaFoldDB" id="A0A0E9S7D2"/>
<proteinExistence type="predicted"/>
<accession>A0A0E9S7D2</accession>
<organism evidence="1">
    <name type="scientific">Anguilla anguilla</name>
    <name type="common">European freshwater eel</name>
    <name type="synonym">Muraena anguilla</name>
    <dbReference type="NCBI Taxonomy" id="7936"/>
    <lineage>
        <taxon>Eukaryota</taxon>
        <taxon>Metazoa</taxon>
        <taxon>Chordata</taxon>
        <taxon>Craniata</taxon>
        <taxon>Vertebrata</taxon>
        <taxon>Euteleostomi</taxon>
        <taxon>Actinopterygii</taxon>
        <taxon>Neopterygii</taxon>
        <taxon>Teleostei</taxon>
        <taxon>Anguilliformes</taxon>
        <taxon>Anguillidae</taxon>
        <taxon>Anguilla</taxon>
    </lineage>
</organism>
<reference evidence="1" key="1">
    <citation type="submission" date="2014-11" db="EMBL/GenBank/DDBJ databases">
        <authorList>
            <person name="Amaro Gonzalez C."/>
        </authorList>
    </citation>
    <scope>NUCLEOTIDE SEQUENCE</scope>
</reference>
<sequence>MRATSRDAFSRAHGRCSPYLISCLRTSG</sequence>
<name>A0A0E9S7D2_ANGAN</name>
<evidence type="ECO:0000313" key="1">
    <source>
        <dbReference type="EMBL" id="JAH36575.1"/>
    </source>
</evidence>
<protein>
    <submittedName>
        <fullName evidence="1">Uncharacterized protein</fullName>
    </submittedName>
</protein>